<reference evidence="1 2" key="1">
    <citation type="submission" date="2017-12" db="EMBL/GenBank/DDBJ databases">
        <title>Sequencing, de novo assembly and annotation of complete genome of a new Thraustochytrid species, strain FCC1311.</title>
        <authorList>
            <person name="Sedici K."/>
            <person name="Godart F."/>
            <person name="Aiese Cigliano R."/>
            <person name="Sanseverino W."/>
            <person name="Barakat M."/>
            <person name="Ortet P."/>
            <person name="Marechal E."/>
            <person name="Cagnac O."/>
            <person name="Amato A."/>
        </authorList>
    </citation>
    <scope>NUCLEOTIDE SEQUENCE [LARGE SCALE GENOMIC DNA]</scope>
</reference>
<dbReference type="Proteomes" id="UP000241890">
    <property type="component" value="Unassembled WGS sequence"/>
</dbReference>
<dbReference type="EMBL" id="BEYU01000273">
    <property type="protein sequence ID" value="GBG35064.1"/>
    <property type="molecule type" value="Genomic_DNA"/>
</dbReference>
<evidence type="ECO:0000313" key="2">
    <source>
        <dbReference type="Proteomes" id="UP000241890"/>
    </source>
</evidence>
<proteinExistence type="predicted"/>
<comment type="caution">
    <text evidence="1">The sequence shown here is derived from an EMBL/GenBank/DDBJ whole genome shotgun (WGS) entry which is preliminary data.</text>
</comment>
<accession>A0A2R5H3R7</accession>
<name>A0A2R5H3R7_9STRA</name>
<keyword evidence="2" id="KW-1185">Reference proteome</keyword>
<dbReference type="InParanoid" id="A0A2R5H3R7"/>
<organism evidence="1 2">
    <name type="scientific">Hondaea fermentalgiana</name>
    <dbReference type="NCBI Taxonomy" id="2315210"/>
    <lineage>
        <taxon>Eukaryota</taxon>
        <taxon>Sar</taxon>
        <taxon>Stramenopiles</taxon>
        <taxon>Bigyra</taxon>
        <taxon>Labyrinthulomycetes</taxon>
        <taxon>Thraustochytrida</taxon>
        <taxon>Thraustochytriidae</taxon>
        <taxon>Hondaea</taxon>
    </lineage>
</organism>
<evidence type="ECO:0000313" key="1">
    <source>
        <dbReference type="EMBL" id="GBG35064.1"/>
    </source>
</evidence>
<dbReference type="AlphaFoldDB" id="A0A2R5H3R7"/>
<sequence>MSPLEAYVTSDRATPAPNSWTPLEIGQVADSSGIGHCVDLVWLRKVGNKNHFDDVGIIEPNNTVRARFLVHEHKSPAKFPYGLAGDDLVQIAQAWMQDSNASLDEAKEAVNGAWELACEDLVEH</sequence>
<protein>
    <submittedName>
        <fullName evidence="1">Uncharacterized protein</fullName>
    </submittedName>
</protein>
<gene>
    <name evidence="1" type="ORF">FCC1311_112872</name>
</gene>